<dbReference type="Gene3D" id="3.40.50.300">
    <property type="entry name" value="P-loop containing nucleotide triphosphate hydrolases"/>
    <property type="match status" value="1"/>
</dbReference>
<name>A0A512NBG7_9HYPH</name>
<dbReference type="Pfam" id="PF13671">
    <property type="entry name" value="AAA_33"/>
    <property type="match status" value="1"/>
</dbReference>
<dbReference type="SUPFAM" id="SSF56112">
    <property type="entry name" value="Protein kinase-like (PK-like)"/>
    <property type="match status" value="1"/>
</dbReference>
<proteinExistence type="predicted"/>
<protein>
    <recommendedName>
        <fullName evidence="1">Aminoglycoside phosphotransferase domain-containing protein</fullName>
    </recommendedName>
</protein>
<dbReference type="InterPro" id="IPR002575">
    <property type="entry name" value="Aminoglycoside_PTrfase"/>
</dbReference>
<gene>
    <name evidence="2" type="ORF">RSO01_34490</name>
</gene>
<reference evidence="2 3" key="1">
    <citation type="submission" date="2019-07" db="EMBL/GenBank/DDBJ databases">
        <title>Whole genome shotgun sequence of Reyranella soli NBRC 108950.</title>
        <authorList>
            <person name="Hosoyama A."/>
            <person name="Uohara A."/>
            <person name="Ohji S."/>
            <person name="Ichikawa N."/>
        </authorList>
    </citation>
    <scope>NUCLEOTIDE SEQUENCE [LARGE SCALE GENOMIC DNA]</scope>
    <source>
        <strain evidence="2 3">NBRC 108950</strain>
    </source>
</reference>
<comment type="caution">
    <text evidence="2">The sequence shown here is derived from an EMBL/GenBank/DDBJ whole genome shotgun (WGS) entry which is preliminary data.</text>
</comment>
<organism evidence="2 3">
    <name type="scientific">Reyranella soli</name>
    <dbReference type="NCBI Taxonomy" id="1230389"/>
    <lineage>
        <taxon>Bacteria</taxon>
        <taxon>Pseudomonadati</taxon>
        <taxon>Pseudomonadota</taxon>
        <taxon>Alphaproteobacteria</taxon>
        <taxon>Hyphomicrobiales</taxon>
        <taxon>Reyranellaceae</taxon>
        <taxon>Reyranella</taxon>
    </lineage>
</organism>
<dbReference type="Pfam" id="PF01636">
    <property type="entry name" value="APH"/>
    <property type="match status" value="1"/>
</dbReference>
<dbReference type="AlphaFoldDB" id="A0A512NBG7"/>
<dbReference type="OrthoDB" id="9810277at2"/>
<dbReference type="EMBL" id="BKAJ01000061">
    <property type="protein sequence ID" value="GEP56283.1"/>
    <property type="molecule type" value="Genomic_DNA"/>
</dbReference>
<dbReference type="PANTHER" id="PTHR43883">
    <property type="entry name" value="SLR0207 PROTEIN"/>
    <property type="match status" value="1"/>
</dbReference>
<evidence type="ECO:0000259" key="1">
    <source>
        <dbReference type="Pfam" id="PF01636"/>
    </source>
</evidence>
<dbReference type="Proteomes" id="UP000321058">
    <property type="component" value="Unassembled WGS sequence"/>
</dbReference>
<evidence type="ECO:0000313" key="3">
    <source>
        <dbReference type="Proteomes" id="UP000321058"/>
    </source>
</evidence>
<dbReference type="PANTHER" id="PTHR43883:SF1">
    <property type="entry name" value="GLUCONOKINASE"/>
    <property type="match status" value="1"/>
</dbReference>
<dbReference type="InterPro" id="IPR052732">
    <property type="entry name" value="Cell-binding_unc_protein"/>
</dbReference>
<feature type="domain" description="Aminoglycoside phosphotransferase" evidence="1">
    <location>
        <begin position="124"/>
        <end position="277"/>
    </location>
</feature>
<dbReference type="Gene3D" id="3.90.1200.10">
    <property type="match status" value="1"/>
</dbReference>
<dbReference type="SUPFAM" id="SSF52540">
    <property type="entry name" value="P-loop containing nucleoside triphosphate hydrolases"/>
    <property type="match status" value="1"/>
</dbReference>
<accession>A0A512NBG7</accession>
<evidence type="ECO:0000313" key="2">
    <source>
        <dbReference type="EMBL" id="GEP56283.1"/>
    </source>
</evidence>
<dbReference type="InterPro" id="IPR027417">
    <property type="entry name" value="P-loop_NTPase"/>
</dbReference>
<keyword evidence="3" id="KW-1185">Reference proteome</keyword>
<sequence>MTAPPSFVVEDQSEVIDFLTRHLAPDRRIDTHGAVVFLTRERGYKLKRAVKFPYMDFSTAERRGAMCAAEIEINHRLAPEIYLGTAPVRRRDGKLSLGEVGEHADDAVDWLVVMRRFDEDGLFDRMADRRALTPEMMAALGGRVAAYHDTLAPVSGFSGPDDYRRSVAADIRQLREQGDRLDQSITEALAAALPAALEAHIELVARRAGAGAVRRCHGDLHLRNIVLIDGKPVPFDAIEFSERMASIDVLYDLAFTLMDLCERGLRPLANRLFNEWLWRIAELPQAPHDEALALLPHFLSRRACVRAFVDAAGAAVAGKGYEGPRAYQRMALDFLHPASPRLLAIGGLSGSGKTTLAVKLAPEIGRAPGAVVARSDVERKRQAGIALEQRMPPGSYSAGASTRVYDALMARAERVLRAGYSVVLDAVFAREDERVAAEALALKTGVPFEGIWLDVPKDVAQARVANRRADASDATAAVVERQFEYDLGRITWDRRPA</sequence>
<dbReference type="InterPro" id="IPR011009">
    <property type="entry name" value="Kinase-like_dom_sf"/>
</dbReference>
<dbReference type="RefSeq" id="WP_147150353.1">
    <property type="nucleotide sequence ID" value="NZ_BKAJ01000061.1"/>
</dbReference>